<gene>
    <name evidence="2" type="ORF">M5D96_001765</name>
</gene>
<evidence type="ECO:0000313" key="3">
    <source>
        <dbReference type="Proteomes" id="UP001059596"/>
    </source>
</evidence>
<comment type="caution">
    <text evidence="2">The sequence shown here is derived from an EMBL/GenBank/DDBJ whole genome shotgun (WGS) entry which is preliminary data.</text>
</comment>
<dbReference type="Proteomes" id="UP001059596">
    <property type="component" value="Chromosome 3R"/>
</dbReference>
<keyword evidence="1" id="KW-0812">Transmembrane</keyword>
<keyword evidence="1" id="KW-1133">Transmembrane helix</keyword>
<evidence type="ECO:0000256" key="1">
    <source>
        <dbReference type="SAM" id="Phobius"/>
    </source>
</evidence>
<dbReference type="EMBL" id="JAMKOV010000001">
    <property type="protein sequence ID" value="KAI8045583.1"/>
    <property type="molecule type" value="Genomic_DNA"/>
</dbReference>
<reference evidence="2" key="1">
    <citation type="journal article" date="2023" name="Genome Biol. Evol.">
        <title>Long-read-based Genome Assembly of Drosophila gunungcola Reveals Fewer Chemosensory Genes in Flower-breeding Species.</title>
        <authorList>
            <person name="Negi A."/>
            <person name="Liao B.Y."/>
            <person name="Yeh S.D."/>
        </authorList>
    </citation>
    <scope>NUCLEOTIDE SEQUENCE</scope>
    <source>
        <strain evidence="2">Sukarami</strain>
    </source>
</reference>
<proteinExistence type="predicted"/>
<organism evidence="2 3">
    <name type="scientific">Drosophila gunungcola</name>
    <name type="common">fruit fly</name>
    <dbReference type="NCBI Taxonomy" id="103775"/>
    <lineage>
        <taxon>Eukaryota</taxon>
        <taxon>Metazoa</taxon>
        <taxon>Ecdysozoa</taxon>
        <taxon>Arthropoda</taxon>
        <taxon>Hexapoda</taxon>
        <taxon>Insecta</taxon>
        <taxon>Pterygota</taxon>
        <taxon>Neoptera</taxon>
        <taxon>Endopterygota</taxon>
        <taxon>Diptera</taxon>
        <taxon>Brachycera</taxon>
        <taxon>Muscomorpha</taxon>
        <taxon>Ephydroidea</taxon>
        <taxon>Drosophilidae</taxon>
        <taxon>Drosophila</taxon>
        <taxon>Sophophora</taxon>
    </lineage>
</organism>
<name>A0A9P9YZ84_9MUSC</name>
<feature type="transmembrane region" description="Helical" evidence="1">
    <location>
        <begin position="46"/>
        <end position="71"/>
    </location>
</feature>
<sequence>MATIAKASATFLGQSFGQARGLLPPVGSVAHPHHIALLVATLPRGLLLVTITIARVFLALVTLVLVMLAGIHNRTVAYVRLKLH</sequence>
<protein>
    <submittedName>
        <fullName evidence="2">Uncharacterized protein</fullName>
    </submittedName>
</protein>
<keyword evidence="1" id="KW-0472">Membrane</keyword>
<dbReference type="AlphaFoldDB" id="A0A9P9YZ84"/>
<evidence type="ECO:0000313" key="2">
    <source>
        <dbReference type="EMBL" id="KAI8045583.1"/>
    </source>
</evidence>
<keyword evidence="3" id="KW-1185">Reference proteome</keyword>
<accession>A0A9P9YZ84</accession>